<accession>A0A6A6U522</accession>
<organism evidence="1 2">
    <name type="scientific">Microthyrium microscopicum</name>
    <dbReference type="NCBI Taxonomy" id="703497"/>
    <lineage>
        <taxon>Eukaryota</taxon>
        <taxon>Fungi</taxon>
        <taxon>Dikarya</taxon>
        <taxon>Ascomycota</taxon>
        <taxon>Pezizomycotina</taxon>
        <taxon>Dothideomycetes</taxon>
        <taxon>Dothideomycetes incertae sedis</taxon>
        <taxon>Microthyriales</taxon>
        <taxon>Microthyriaceae</taxon>
        <taxon>Microthyrium</taxon>
    </lineage>
</organism>
<evidence type="ECO:0000313" key="1">
    <source>
        <dbReference type="EMBL" id="KAF2666537.1"/>
    </source>
</evidence>
<name>A0A6A6U522_9PEZI</name>
<dbReference type="OrthoDB" id="4708870at2759"/>
<protein>
    <submittedName>
        <fullName evidence="1">Uncharacterized protein</fullName>
    </submittedName>
</protein>
<sequence>MGGNAFLSCSRDGKHPALYTPRMPKAVYFAMKDIVLERLATVFEHVAVYPEHPEKEDFGDIDALVSGPKSDFLAKIGAEHKDVNIYDLMHGMAEALGATRRRANCVEICYIGIPIPPEIVSLGTKPTSKPEQLHENHVGDFENYFCQIDLEYVATKYLLDWKLFSCAYTTFSNIVRFGLRPAGFVVQPSGFYTRIPRSMFPKDIWRGEKAPLIFLSNDIAKVLDFIGLGGLKTYGKPIDTAEEYFEWASSMKWFSRKRLVTSASSAGNQVQEKACAARVDSPMQPDIYAPQAQAPTLSWPAEPVEYPESDDDEVFNIVSEVNDMIHQKRSKLMNLHEYIGNKPQWWDFVNTYLSAYPDLGASIPDELVAFKTAIKYFGANGRFHAAFEGWTSELREMRFWEDIKSRLSITPYLTIGDKKEGKAPTKKQLNETILAMPRYIAFTSPLGHSPLPVIQSEPELDEAKQPIFTNYLNGFCGGLTLSDLTDWVIKHAAQVHELDRARTRPERRAKDVVRVQRKQQESMRASWLGWAVWGSVDLTRATCQYAGNMAEGVEKWWGGRQNVKSADFYRS</sequence>
<gene>
    <name evidence="1" type="ORF">BT63DRAFT_415669</name>
</gene>
<dbReference type="EMBL" id="MU004238">
    <property type="protein sequence ID" value="KAF2666537.1"/>
    <property type="molecule type" value="Genomic_DNA"/>
</dbReference>
<dbReference type="Proteomes" id="UP000799302">
    <property type="component" value="Unassembled WGS sequence"/>
</dbReference>
<evidence type="ECO:0000313" key="2">
    <source>
        <dbReference type="Proteomes" id="UP000799302"/>
    </source>
</evidence>
<proteinExistence type="predicted"/>
<dbReference type="AlphaFoldDB" id="A0A6A6U522"/>
<reference evidence="1" key="1">
    <citation type="journal article" date="2020" name="Stud. Mycol.">
        <title>101 Dothideomycetes genomes: a test case for predicting lifestyles and emergence of pathogens.</title>
        <authorList>
            <person name="Haridas S."/>
            <person name="Albert R."/>
            <person name="Binder M."/>
            <person name="Bloem J."/>
            <person name="Labutti K."/>
            <person name="Salamov A."/>
            <person name="Andreopoulos B."/>
            <person name="Baker S."/>
            <person name="Barry K."/>
            <person name="Bills G."/>
            <person name="Bluhm B."/>
            <person name="Cannon C."/>
            <person name="Castanera R."/>
            <person name="Culley D."/>
            <person name="Daum C."/>
            <person name="Ezra D."/>
            <person name="Gonzalez J."/>
            <person name="Henrissat B."/>
            <person name="Kuo A."/>
            <person name="Liang C."/>
            <person name="Lipzen A."/>
            <person name="Lutzoni F."/>
            <person name="Magnuson J."/>
            <person name="Mondo S."/>
            <person name="Nolan M."/>
            <person name="Ohm R."/>
            <person name="Pangilinan J."/>
            <person name="Park H.-J."/>
            <person name="Ramirez L."/>
            <person name="Alfaro M."/>
            <person name="Sun H."/>
            <person name="Tritt A."/>
            <person name="Yoshinaga Y."/>
            <person name="Zwiers L.-H."/>
            <person name="Turgeon B."/>
            <person name="Goodwin S."/>
            <person name="Spatafora J."/>
            <person name="Crous P."/>
            <person name="Grigoriev I."/>
        </authorList>
    </citation>
    <scope>NUCLEOTIDE SEQUENCE</scope>
    <source>
        <strain evidence="1">CBS 115976</strain>
    </source>
</reference>
<keyword evidence="2" id="KW-1185">Reference proteome</keyword>